<feature type="domain" description="NAD-dependent epimerase/dehydratase" evidence="4">
    <location>
        <begin position="10"/>
        <end position="247"/>
    </location>
</feature>
<dbReference type="Proteomes" id="UP000886523">
    <property type="component" value="Unassembled WGS sequence"/>
</dbReference>
<dbReference type="Pfam" id="PF01370">
    <property type="entry name" value="Epimerase"/>
    <property type="match status" value="1"/>
</dbReference>
<dbReference type="EMBL" id="MU128932">
    <property type="protein sequence ID" value="KAF9517335.1"/>
    <property type="molecule type" value="Genomic_DNA"/>
</dbReference>
<reference evidence="5" key="1">
    <citation type="journal article" date="2020" name="Nat. Commun.">
        <title>Large-scale genome sequencing of mycorrhizal fungi provides insights into the early evolution of symbiotic traits.</title>
        <authorList>
            <person name="Miyauchi S."/>
            <person name="Kiss E."/>
            <person name="Kuo A."/>
            <person name="Drula E."/>
            <person name="Kohler A."/>
            <person name="Sanchez-Garcia M."/>
            <person name="Morin E."/>
            <person name="Andreopoulos B."/>
            <person name="Barry K.W."/>
            <person name="Bonito G."/>
            <person name="Buee M."/>
            <person name="Carver A."/>
            <person name="Chen C."/>
            <person name="Cichocki N."/>
            <person name="Clum A."/>
            <person name="Culley D."/>
            <person name="Crous P.W."/>
            <person name="Fauchery L."/>
            <person name="Girlanda M."/>
            <person name="Hayes R.D."/>
            <person name="Keri Z."/>
            <person name="LaButti K."/>
            <person name="Lipzen A."/>
            <person name="Lombard V."/>
            <person name="Magnuson J."/>
            <person name="Maillard F."/>
            <person name="Murat C."/>
            <person name="Nolan M."/>
            <person name="Ohm R.A."/>
            <person name="Pangilinan J."/>
            <person name="Pereira M.F."/>
            <person name="Perotto S."/>
            <person name="Peter M."/>
            <person name="Pfister S."/>
            <person name="Riley R."/>
            <person name="Sitrit Y."/>
            <person name="Stielow J.B."/>
            <person name="Szollosi G."/>
            <person name="Zifcakova L."/>
            <person name="Stursova M."/>
            <person name="Spatafora J.W."/>
            <person name="Tedersoo L."/>
            <person name="Vaario L.M."/>
            <person name="Yamada A."/>
            <person name="Yan M."/>
            <person name="Wang P."/>
            <person name="Xu J."/>
            <person name="Bruns T."/>
            <person name="Baldrian P."/>
            <person name="Vilgalys R."/>
            <person name="Dunand C."/>
            <person name="Henrissat B."/>
            <person name="Grigoriev I.V."/>
            <person name="Hibbett D."/>
            <person name="Nagy L.G."/>
            <person name="Martin F.M."/>
        </authorList>
    </citation>
    <scope>NUCLEOTIDE SEQUENCE</scope>
    <source>
        <strain evidence="5">UP504</strain>
    </source>
</reference>
<dbReference type="PANTHER" id="PTHR10366">
    <property type="entry name" value="NAD DEPENDENT EPIMERASE/DEHYDRATASE"/>
    <property type="match status" value="1"/>
</dbReference>
<keyword evidence="3" id="KW-0472">Membrane</keyword>
<evidence type="ECO:0000313" key="5">
    <source>
        <dbReference type="EMBL" id="KAF9517335.1"/>
    </source>
</evidence>
<dbReference type="AlphaFoldDB" id="A0A9P6B5J4"/>
<proteinExistence type="inferred from homology"/>
<dbReference type="InterPro" id="IPR001509">
    <property type="entry name" value="Epimerase_deHydtase"/>
</dbReference>
<dbReference type="GO" id="GO:0016616">
    <property type="term" value="F:oxidoreductase activity, acting on the CH-OH group of donors, NAD or NADP as acceptor"/>
    <property type="evidence" value="ECO:0007669"/>
    <property type="project" value="TreeGrafter"/>
</dbReference>
<evidence type="ECO:0000256" key="1">
    <source>
        <dbReference type="ARBA" id="ARBA00023002"/>
    </source>
</evidence>
<sequence>MVAITSGKLLITGGSGYLGAWIVKCAVDRGYSVLAAVSYVLVPVIEKDGAYDDAVKDVDAIIHAASPVIFHPEDPQDVLRPAIRGVQGILESTHKYGKNVKRIVLTSSVAAIGEPTVRDGKPIRDEVNGVEYEGHCRSRGPWKGAQPMSVYAASKVYAEQSAWAWVKEHKPSWDLVTILPPYVLGTVHPSGKETHWQYSAVLLEYTLDHPDTSGATVGTWADVRDTANIHILALEHPDAAGERVLIGSEAFAWQDVYDIFNSVGFPNINAPGKATRGAGKTKQCWIISNAKEAKLWPDLRYHTFESSIRPLGEQLVEDGYLTVEKVKVWNFKGEIVRKAAQDHWIFTTVDLPAVQGLEPRRARDHPRKLGILCLAITVIAGFLLLYASFKPDIYVVEGMSEQGFSQG</sequence>
<evidence type="ECO:0000259" key="4">
    <source>
        <dbReference type="Pfam" id="PF01370"/>
    </source>
</evidence>
<keyword evidence="6" id="KW-1185">Reference proteome</keyword>
<accession>A0A9P6B5J4</accession>
<keyword evidence="1" id="KW-0560">Oxidoreductase</keyword>
<comment type="similarity">
    <text evidence="2">Belongs to the NAD(P)-dependent epimerase/dehydratase family. Dihydroflavonol-4-reductase subfamily.</text>
</comment>
<dbReference type="OrthoDB" id="2735536at2759"/>
<name>A0A9P6B5J4_9AGAM</name>
<organism evidence="5 6">
    <name type="scientific">Hydnum rufescens UP504</name>
    <dbReference type="NCBI Taxonomy" id="1448309"/>
    <lineage>
        <taxon>Eukaryota</taxon>
        <taxon>Fungi</taxon>
        <taxon>Dikarya</taxon>
        <taxon>Basidiomycota</taxon>
        <taxon>Agaricomycotina</taxon>
        <taxon>Agaricomycetes</taxon>
        <taxon>Cantharellales</taxon>
        <taxon>Hydnaceae</taxon>
        <taxon>Hydnum</taxon>
    </lineage>
</organism>
<dbReference type="PANTHER" id="PTHR10366:SF564">
    <property type="entry name" value="STEROL-4-ALPHA-CARBOXYLATE 3-DEHYDROGENASE, DECARBOXYLATING"/>
    <property type="match status" value="1"/>
</dbReference>
<feature type="transmembrane region" description="Helical" evidence="3">
    <location>
        <begin position="369"/>
        <end position="389"/>
    </location>
</feature>
<evidence type="ECO:0000256" key="3">
    <source>
        <dbReference type="SAM" id="Phobius"/>
    </source>
</evidence>
<evidence type="ECO:0000313" key="6">
    <source>
        <dbReference type="Proteomes" id="UP000886523"/>
    </source>
</evidence>
<evidence type="ECO:0000256" key="2">
    <source>
        <dbReference type="ARBA" id="ARBA00023445"/>
    </source>
</evidence>
<dbReference type="InterPro" id="IPR036291">
    <property type="entry name" value="NAD(P)-bd_dom_sf"/>
</dbReference>
<dbReference type="SUPFAM" id="SSF51735">
    <property type="entry name" value="NAD(P)-binding Rossmann-fold domains"/>
    <property type="match status" value="1"/>
</dbReference>
<keyword evidence="3" id="KW-0812">Transmembrane</keyword>
<dbReference type="Gene3D" id="3.40.50.720">
    <property type="entry name" value="NAD(P)-binding Rossmann-like Domain"/>
    <property type="match status" value="1"/>
</dbReference>
<protein>
    <recommendedName>
        <fullName evidence="4">NAD-dependent epimerase/dehydratase domain-containing protein</fullName>
    </recommendedName>
</protein>
<keyword evidence="3" id="KW-1133">Transmembrane helix</keyword>
<dbReference type="InterPro" id="IPR050425">
    <property type="entry name" value="NAD(P)_dehydrat-like"/>
</dbReference>
<gene>
    <name evidence="5" type="ORF">BS47DRAFT_1359630</name>
</gene>
<comment type="caution">
    <text evidence="5">The sequence shown here is derived from an EMBL/GenBank/DDBJ whole genome shotgun (WGS) entry which is preliminary data.</text>
</comment>